<dbReference type="KEGG" id="soy:115875809"/>
<feature type="coiled-coil region" evidence="20">
    <location>
        <begin position="501"/>
        <end position="548"/>
    </location>
</feature>
<name>A0A6J2X8J4_SITOR</name>
<evidence type="ECO:0000256" key="20">
    <source>
        <dbReference type="SAM" id="Coils"/>
    </source>
</evidence>
<dbReference type="FunCoup" id="A0A6J2X8J4">
    <property type="interactions" value="2201"/>
</dbReference>
<evidence type="ECO:0000256" key="4">
    <source>
        <dbReference type="ARBA" id="ARBA00009439"/>
    </source>
</evidence>
<evidence type="ECO:0000256" key="10">
    <source>
        <dbReference type="ARBA" id="ARBA00022801"/>
    </source>
</evidence>
<dbReference type="InParanoid" id="A0A6J2X8J4"/>
<feature type="binding site" evidence="19">
    <location>
        <position position="677"/>
    </location>
    <ligand>
        <name>Zn(2+)</name>
        <dbReference type="ChEBI" id="CHEBI:29105"/>
    </ligand>
</feature>
<evidence type="ECO:0000256" key="2">
    <source>
        <dbReference type="ARBA" id="ARBA00004123"/>
    </source>
</evidence>
<feature type="coiled-coil region" evidence="20">
    <location>
        <begin position="960"/>
        <end position="1085"/>
    </location>
</feature>
<keyword evidence="6" id="KW-0158">Chromosome</keyword>
<feature type="coiled-coil region" evidence="20">
    <location>
        <begin position="331"/>
        <end position="358"/>
    </location>
</feature>
<evidence type="ECO:0000313" key="23">
    <source>
        <dbReference type="RefSeq" id="XP_030747179.1"/>
    </source>
</evidence>
<evidence type="ECO:0000256" key="11">
    <source>
        <dbReference type="ARBA" id="ARBA00022833"/>
    </source>
</evidence>
<keyword evidence="8" id="KW-0547">Nucleotide-binding</keyword>
<comment type="subcellular location">
    <subcellularLocation>
        <location evidence="3">Chromosome</location>
    </subcellularLocation>
    <subcellularLocation>
        <location evidence="2">Nucleus</location>
    </subcellularLocation>
</comment>
<comment type="catalytic activity">
    <reaction evidence="18">
        <text>ATP + H2O = ADP + phosphate + H(+)</text>
        <dbReference type="Rhea" id="RHEA:13065"/>
        <dbReference type="ChEBI" id="CHEBI:15377"/>
        <dbReference type="ChEBI" id="CHEBI:15378"/>
        <dbReference type="ChEBI" id="CHEBI:30616"/>
        <dbReference type="ChEBI" id="CHEBI:43474"/>
        <dbReference type="ChEBI" id="CHEBI:456216"/>
    </reaction>
</comment>
<feature type="coiled-coil region" evidence="20">
    <location>
        <begin position="198"/>
        <end position="242"/>
    </location>
</feature>
<evidence type="ECO:0000256" key="3">
    <source>
        <dbReference type="ARBA" id="ARBA00004286"/>
    </source>
</evidence>
<keyword evidence="16" id="KW-0539">Nucleus</keyword>
<keyword evidence="12" id="KW-0067">ATP-binding</keyword>
<dbReference type="GO" id="GO:0043047">
    <property type="term" value="F:single-stranded telomeric DNA binding"/>
    <property type="evidence" value="ECO:0007669"/>
    <property type="project" value="TreeGrafter"/>
</dbReference>
<dbReference type="Proteomes" id="UP000504635">
    <property type="component" value="Unplaced"/>
</dbReference>
<dbReference type="InterPro" id="IPR038729">
    <property type="entry name" value="Rad50/SbcC_AAA"/>
</dbReference>
<dbReference type="FunFam" id="3.40.50.300:FF:000593">
    <property type="entry name" value="DNA repair protein RAD50"/>
    <property type="match status" value="1"/>
</dbReference>
<dbReference type="GO" id="GO:0003691">
    <property type="term" value="F:double-stranded telomeric DNA binding"/>
    <property type="evidence" value="ECO:0007669"/>
    <property type="project" value="TreeGrafter"/>
</dbReference>
<dbReference type="Pfam" id="PF13476">
    <property type="entry name" value="AAA_23"/>
    <property type="match status" value="1"/>
</dbReference>
<keyword evidence="22" id="KW-1185">Reference proteome</keyword>
<evidence type="ECO:0000256" key="5">
    <source>
        <dbReference type="ARBA" id="ARBA00017893"/>
    </source>
</evidence>
<dbReference type="GO" id="GO:0007004">
    <property type="term" value="P:telomere maintenance via telomerase"/>
    <property type="evidence" value="ECO:0007669"/>
    <property type="project" value="TreeGrafter"/>
</dbReference>
<sequence>MALLDKLTISGVRSFSHDNEEKIKFSTPLTLILGQNGCGKTTIIECVKYALTNVLPAGTGSGSGFVNDPQLSNKSYAKCSIKLRFRDSKGDYITVGKFGEVTVTRGSIKFKGIAPTIRYEKGDDPQHKEDISGRCADISSYCTQKLNVPKAILNNVIFCHQEDSAWPLDEGKKLKERFDQIFGATEYNKCVERFRKFIKELRNDVKVVEVELKHKELIKNNAENLQSSLNVGKEQLQTIEETITKREEDIEPLNREFEKICKIERELSNLSQNLKGLEKTYEALVKQQQNLREYIKEEFVGSDEDLQNKILNFNKNEKETLSLIGEMEGKKTKIEVSLREVSQELQNLQRNSGKMKADEERHKKTCEELDKSIEKGRIMLKVLSDNVEEPSQSIEKLESAYKVEKENFAKLVAAKDMNAKQLQEKVSKIRDSLVAAKSSLASKKKATGEYETKISENKSKLSRFSLSHSQMTDVDQQITDVESSLTQIKSEFNEEVFQNELDDISRQITMKEREFKLLQQNYSTEQEIKKESAMVQEKRAEIEEIHRNHKTNFEKLFHNNIPKRHFQQAIKEIQRVQERKLKDADRDITVHDKRVSSLEADVKNTRELLESQREELKTKRNKIDAKCKGKIFNEVLNQSHGKKEKLQRDKGTYRSAKTFFDEFIVQFQQETPCCPVCETDFSDKKRMVPNIISRLKSRIEELPRKLTEVENELRKEETFYNELQQLKPVSDEISRLQTDEIPALESKLEKLEETLKETTMGLVALKEERKEPDTLVEISRRVITDAAVLDRLISDVEASESSLATLKRQLVQVFSKRSLHEVETDLTNLRRTEKTKRDLLNDCREQIQKFNQQYQTCIQKKLKIQQGMQEQPLIQNQIKEFNQIIIDLEMECRELDESIQTLETKLSQAERERNQTVKDNNSQIEKTRADLEQHNILMTDIRKLQASVTTFKSSDCESKLKELLKNIESNELNITKLQKAKKLLEEKIVSKKEEQASQETKLRELKDNLELRNKQKEVEELKKEIESLNKQIGGYNAKSVVEDKRRVTGQIDAITREISEKNGEKRQLKEKVDEIQSKLNLKEHREAATQHRKKFYQCKMKQRTLSDMENYTSALENSLLKFHKQKMRHINMSIRDLWRNIYKGNDIDYIEIQAEDNVSRMSSRKRNYEYKVVQVKKGVALEMRGRCSAGQKVLACLVIRMALAETFSANCGILALDEPTTNLDRENIGSLCDALSKIISTREKNSGFQLLIITHDEDFLQMLTRNQSVSHYYKVLRNSDGYSQIKKEIL</sequence>
<dbReference type="OrthoDB" id="18797at2759"/>
<evidence type="ECO:0000256" key="8">
    <source>
        <dbReference type="ARBA" id="ARBA00022741"/>
    </source>
</evidence>
<evidence type="ECO:0000256" key="16">
    <source>
        <dbReference type="ARBA" id="ARBA00023242"/>
    </source>
</evidence>
<dbReference type="GO" id="GO:0046872">
    <property type="term" value="F:metal ion binding"/>
    <property type="evidence" value="ECO:0007669"/>
    <property type="project" value="UniProtKB-UniRule"/>
</dbReference>
<evidence type="ECO:0000256" key="9">
    <source>
        <dbReference type="ARBA" id="ARBA00022763"/>
    </source>
</evidence>
<dbReference type="GO" id="GO:0005524">
    <property type="term" value="F:ATP binding"/>
    <property type="evidence" value="ECO:0007669"/>
    <property type="project" value="UniProtKB-KW"/>
</dbReference>
<dbReference type="GO" id="GO:0006302">
    <property type="term" value="P:double-strand break repair"/>
    <property type="evidence" value="ECO:0007669"/>
    <property type="project" value="InterPro"/>
</dbReference>
<dbReference type="SUPFAM" id="SSF75712">
    <property type="entry name" value="Rad50 coiled-coil Zn hook"/>
    <property type="match status" value="1"/>
</dbReference>
<dbReference type="PROSITE" id="PS51131">
    <property type="entry name" value="ZN_HOOK"/>
    <property type="match status" value="1"/>
</dbReference>
<comment type="cofactor">
    <cofactor evidence="1">
        <name>Zn(2+)</name>
        <dbReference type="ChEBI" id="CHEBI:29105"/>
    </cofactor>
</comment>
<dbReference type="GO" id="GO:0051880">
    <property type="term" value="F:G-quadruplex DNA binding"/>
    <property type="evidence" value="ECO:0007669"/>
    <property type="project" value="TreeGrafter"/>
</dbReference>
<dbReference type="PANTHER" id="PTHR18867:SF12">
    <property type="entry name" value="DNA REPAIR PROTEIN RAD50"/>
    <property type="match status" value="1"/>
</dbReference>
<dbReference type="PANTHER" id="PTHR18867">
    <property type="entry name" value="RAD50"/>
    <property type="match status" value="1"/>
</dbReference>
<dbReference type="GO" id="GO:0000794">
    <property type="term" value="C:condensed nuclear chromosome"/>
    <property type="evidence" value="ECO:0007669"/>
    <property type="project" value="TreeGrafter"/>
</dbReference>
<evidence type="ECO:0000256" key="19">
    <source>
        <dbReference type="PROSITE-ProRule" id="PRU00471"/>
    </source>
</evidence>
<dbReference type="GO" id="GO:0070192">
    <property type="term" value="P:chromosome organization involved in meiotic cell cycle"/>
    <property type="evidence" value="ECO:0007669"/>
    <property type="project" value="TreeGrafter"/>
</dbReference>
<keyword evidence="10" id="KW-0378">Hydrolase</keyword>
<keyword evidence="7 19" id="KW-0479">Metal-binding</keyword>
<feature type="coiled-coil region" evidence="20">
    <location>
        <begin position="595"/>
        <end position="626"/>
    </location>
</feature>
<keyword evidence="14 20" id="KW-0175">Coiled coil</keyword>
<feature type="coiled-coil region" evidence="20">
    <location>
        <begin position="267"/>
        <end position="297"/>
    </location>
</feature>
<feature type="binding site" evidence="19">
    <location>
        <position position="674"/>
    </location>
    <ligand>
        <name>Zn(2+)</name>
        <dbReference type="ChEBI" id="CHEBI:29105"/>
    </ligand>
</feature>
<organism evidence="22 23">
    <name type="scientific">Sitophilus oryzae</name>
    <name type="common">Rice weevil</name>
    <name type="synonym">Curculio oryzae</name>
    <dbReference type="NCBI Taxonomy" id="7048"/>
    <lineage>
        <taxon>Eukaryota</taxon>
        <taxon>Metazoa</taxon>
        <taxon>Ecdysozoa</taxon>
        <taxon>Arthropoda</taxon>
        <taxon>Hexapoda</taxon>
        <taxon>Insecta</taxon>
        <taxon>Pterygota</taxon>
        <taxon>Neoptera</taxon>
        <taxon>Endopterygota</taxon>
        <taxon>Coleoptera</taxon>
        <taxon>Polyphaga</taxon>
        <taxon>Cucujiformia</taxon>
        <taxon>Curculionidae</taxon>
        <taxon>Dryophthorinae</taxon>
        <taxon>Sitophilus</taxon>
    </lineage>
</organism>
<reference evidence="23" key="1">
    <citation type="submission" date="2025-08" db="UniProtKB">
        <authorList>
            <consortium name="RefSeq"/>
        </authorList>
    </citation>
    <scope>IDENTIFICATION</scope>
    <source>
        <tissue evidence="23">Gonads</tissue>
    </source>
</reference>
<evidence type="ECO:0000256" key="6">
    <source>
        <dbReference type="ARBA" id="ARBA00022454"/>
    </source>
</evidence>
<dbReference type="GO" id="GO:0000722">
    <property type="term" value="P:telomere maintenance via recombination"/>
    <property type="evidence" value="ECO:0007669"/>
    <property type="project" value="UniProtKB-ARBA"/>
</dbReference>
<keyword evidence="17" id="KW-0469">Meiosis</keyword>
<feature type="domain" description="Zinc-hook" evidence="21">
    <location>
        <begin position="629"/>
        <end position="728"/>
    </location>
</feature>
<proteinExistence type="inferred from homology"/>
<evidence type="ECO:0000256" key="12">
    <source>
        <dbReference type="ARBA" id="ARBA00022840"/>
    </source>
</evidence>
<dbReference type="InterPro" id="IPR027417">
    <property type="entry name" value="P-loop_NTPase"/>
</dbReference>
<dbReference type="InterPro" id="IPR013134">
    <property type="entry name" value="Zn_hook_RAD50"/>
</dbReference>
<dbReference type="NCBIfam" id="TIGR00606">
    <property type="entry name" value="rad50"/>
    <property type="match status" value="1"/>
</dbReference>
<dbReference type="InterPro" id="IPR004584">
    <property type="entry name" value="Rad50_eukaryotes"/>
</dbReference>
<feature type="coiled-coil region" evidence="20">
    <location>
        <begin position="394"/>
        <end position="439"/>
    </location>
</feature>
<evidence type="ECO:0000256" key="1">
    <source>
        <dbReference type="ARBA" id="ARBA00001947"/>
    </source>
</evidence>
<keyword evidence="9" id="KW-0227">DNA damage</keyword>
<evidence type="ECO:0000256" key="15">
    <source>
        <dbReference type="ARBA" id="ARBA00023204"/>
    </source>
</evidence>
<dbReference type="Pfam" id="PF04423">
    <property type="entry name" value="Rad50_zn_hook"/>
    <property type="match status" value="1"/>
</dbReference>
<comment type="similarity">
    <text evidence="4">Belongs to the SMC family. RAD50 subfamily.</text>
</comment>
<feature type="coiled-coil region" evidence="20">
    <location>
        <begin position="692"/>
        <end position="934"/>
    </location>
</feature>
<evidence type="ECO:0000256" key="14">
    <source>
        <dbReference type="ARBA" id="ARBA00023054"/>
    </source>
</evidence>
<evidence type="ECO:0000313" key="22">
    <source>
        <dbReference type="Proteomes" id="UP000504635"/>
    </source>
</evidence>
<evidence type="ECO:0000256" key="17">
    <source>
        <dbReference type="ARBA" id="ARBA00023254"/>
    </source>
</evidence>
<accession>A0A6J2X8J4</accession>
<protein>
    <recommendedName>
        <fullName evidence="5">DNA repair protein RAD50</fullName>
    </recommendedName>
</protein>
<evidence type="ECO:0000256" key="18">
    <source>
        <dbReference type="ARBA" id="ARBA00049360"/>
    </source>
</evidence>
<dbReference type="CTD" id="10111"/>
<dbReference type="GeneID" id="115875809"/>
<gene>
    <name evidence="23" type="primary">LOC115875809</name>
</gene>
<evidence type="ECO:0000256" key="13">
    <source>
        <dbReference type="ARBA" id="ARBA00022842"/>
    </source>
</evidence>
<dbReference type="Gene3D" id="3.40.50.300">
    <property type="entry name" value="P-loop containing nucleotide triphosphate hydrolases"/>
    <property type="match status" value="2"/>
</dbReference>
<dbReference type="SUPFAM" id="SSF52540">
    <property type="entry name" value="P-loop containing nucleoside triphosphate hydrolases"/>
    <property type="match status" value="1"/>
</dbReference>
<evidence type="ECO:0000259" key="21">
    <source>
        <dbReference type="PROSITE" id="PS51131"/>
    </source>
</evidence>
<keyword evidence="13" id="KW-0460">Magnesium</keyword>
<keyword evidence="15" id="KW-0234">DNA repair</keyword>
<keyword evidence="11 19" id="KW-0862">Zinc</keyword>
<evidence type="ECO:0000256" key="7">
    <source>
        <dbReference type="ARBA" id="ARBA00022723"/>
    </source>
</evidence>
<dbReference type="GO" id="GO:0030870">
    <property type="term" value="C:Mre11 complex"/>
    <property type="evidence" value="ECO:0007669"/>
    <property type="project" value="InterPro"/>
</dbReference>
<dbReference type="GO" id="GO:0016887">
    <property type="term" value="F:ATP hydrolysis activity"/>
    <property type="evidence" value="ECO:0007669"/>
    <property type="project" value="InterPro"/>
</dbReference>
<dbReference type="RefSeq" id="XP_030747179.1">
    <property type="nucleotide sequence ID" value="XM_030891319.1"/>
</dbReference>